<keyword evidence="10" id="KW-0443">Lipid metabolism</keyword>
<dbReference type="SUPFAM" id="SSF53474">
    <property type="entry name" value="alpha/beta-Hydrolases"/>
    <property type="match status" value="1"/>
</dbReference>
<evidence type="ECO:0000256" key="13">
    <source>
        <dbReference type="ARBA" id="ARBA00044883"/>
    </source>
</evidence>
<accession>A0A8X6IZ31</accession>
<evidence type="ECO:0000256" key="1">
    <source>
        <dbReference type="ARBA" id="ARBA00012480"/>
    </source>
</evidence>
<dbReference type="InterPro" id="IPR006162">
    <property type="entry name" value="Ppantetheine_attach_site"/>
</dbReference>
<dbReference type="PROSITE" id="PS50075">
    <property type="entry name" value="CARRIER"/>
    <property type="match status" value="1"/>
</dbReference>
<keyword evidence="6" id="KW-0597">Phosphoprotein</keyword>
<dbReference type="OrthoDB" id="6433541at2759"/>
<dbReference type="EMBL" id="BMAW01048596">
    <property type="protein sequence ID" value="GFS66889.1"/>
    <property type="molecule type" value="Genomic_DNA"/>
</dbReference>
<evidence type="ECO:0000256" key="12">
    <source>
        <dbReference type="ARBA" id="ARBA00023268"/>
    </source>
</evidence>
<proteinExistence type="predicted"/>
<comment type="catalytic activity">
    <reaction evidence="13">
        <text>acetyl-CoA + n malonyl-CoA + 2n NADPH + 2n H(+) = a long-chain fatty acid + (n+1) CoA + n CO2 + 2n NADP(+).</text>
        <dbReference type="EC" id="2.3.1.85"/>
    </reaction>
</comment>
<dbReference type="AlphaFoldDB" id="A0A8X6IZ31"/>
<dbReference type="Gene3D" id="1.10.1200.10">
    <property type="entry name" value="ACP-like"/>
    <property type="match status" value="1"/>
</dbReference>
<dbReference type="InterPro" id="IPR036291">
    <property type="entry name" value="NAD(P)-bd_dom_sf"/>
</dbReference>
<evidence type="ECO:0000259" key="14">
    <source>
        <dbReference type="PROSITE" id="PS50075"/>
    </source>
</evidence>
<dbReference type="GO" id="GO:0006633">
    <property type="term" value="P:fatty acid biosynthetic process"/>
    <property type="evidence" value="ECO:0007669"/>
    <property type="project" value="UniProtKB-KW"/>
</dbReference>
<dbReference type="Gene3D" id="3.40.50.720">
    <property type="entry name" value="NAD(P)-binding Rossmann-like Domain"/>
    <property type="match status" value="1"/>
</dbReference>
<dbReference type="PANTHER" id="PTHR43775">
    <property type="entry name" value="FATTY ACID SYNTHASE"/>
    <property type="match status" value="1"/>
</dbReference>
<dbReference type="GO" id="GO:0004312">
    <property type="term" value="F:fatty acid synthase activity"/>
    <property type="evidence" value="ECO:0007669"/>
    <property type="project" value="UniProtKB-EC"/>
</dbReference>
<comment type="caution">
    <text evidence="15">The sequence shown here is derived from an EMBL/GenBank/DDBJ whole genome shotgun (WGS) entry which is preliminary data.</text>
</comment>
<dbReference type="InterPro" id="IPR029058">
    <property type="entry name" value="AB_hydrolase_fold"/>
</dbReference>
<dbReference type="EC" id="2.3.1.85" evidence="2"/>
<dbReference type="Gene3D" id="3.40.50.1820">
    <property type="entry name" value="alpha/beta hydrolase"/>
    <property type="match status" value="2"/>
</dbReference>
<feature type="non-terminal residue" evidence="15">
    <location>
        <position position="1"/>
    </location>
</feature>
<dbReference type="PROSITE" id="PS00012">
    <property type="entry name" value="PHOSPHOPANTETHEINE"/>
    <property type="match status" value="1"/>
</dbReference>
<keyword evidence="11" id="KW-0275">Fatty acid biosynthesis</keyword>
<dbReference type="SUPFAM" id="SSF47336">
    <property type="entry name" value="ACP-like"/>
    <property type="match status" value="1"/>
</dbReference>
<sequence>VLRDAFMENQTVRNFEEVCASKVSSTMNLDALSRDLCPQLQWFVCFSSISCGRGNAGQSNYGYANSVMERICEQRTREGLPGLAIQWGAIGDVGVIQDTMGSGVVIGGTVPQTIRSCLSVLDKFLQQNHPVVLSCVPHVPLETSSSKSSKQSVLSAVGKIFGLSDMSSINPEISLGELGMDSLIGVELRHLLEREFDLMLGIPELRKLTVKDLKKLEETMKSSVETSNANVASDSPKIEEVPLHFSELDRKQLIPKDTIVSMNSVKSGTPLFILHPIEGTVVMLYPLAQFICVPVFGIQYTSEAPGDSLEELAAWYWVHIKKLNVGDTIFLAGYSFGSTLVLEMILQAERQPHQYPQVQEIIILDGSHAVASVYAKMYKYFDDEEEIHALFSFVVILGTEINLVEYKEEMSSLFSTSDRIKCTAYKLQPYFRNLTPEELQVAFDLFYNKVKMTVKYVPKSKLRKPITLFKAMESLDSKHNISKTYDWEKNCDGHITLHTVKGTHKDFIQGERAKKVAELINDIFLGEMFPDIYLSRE</sequence>
<dbReference type="Pfam" id="PF00975">
    <property type="entry name" value="Thioesterase"/>
    <property type="match status" value="1"/>
</dbReference>
<keyword evidence="12" id="KW-0511">Multifunctional enzyme</keyword>
<feature type="domain" description="Carrier" evidence="14">
    <location>
        <begin position="144"/>
        <end position="224"/>
    </location>
</feature>
<dbReference type="InterPro" id="IPR020806">
    <property type="entry name" value="PKS_PP-bd"/>
</dbReference>
<protein>
    <recommendedName>
        <fullName evidence="3">Fatty acid synthase</fullName>
        <ecNumber evidence="2">2.3.1.85</ecNumber>
        <ecNumber evidence="1">3.1.2.14</ecNumber>
    </recommendedName>
</protein>
<evidence type="ECO:0000256" key="7">
    <source>
        <dbReference type="ARBA" id="ARBA00022832"/>
    </source>
</evidence>
<reference evidence="15" key="1">
    <citation type="submission" date="2020-08" db="EMBL/GenBank/DDBJ databases">
        <title>Multicomponent nature underlies the extraordinary mechanical properties of spider dragline silk.</title>
        <authorList>
            <person name="Kono N."/>
            <person name="Nakamura H."/>
            <person name="Mori M."/>
            <person name="Yoshida Y."/>
            <person name="Ohtoshi R."/>
            <person name="Malay A.D."/>
            <person name="Moran D.A.P."/>
            <person name="Tomita M."/>
            <person name="Numata K."/>
            <person name="Arakawa K."/>
        </authorList>
    </citation>
    <scope>NUCLEOTIDE SEQUENCE</scope>
</reference>
<name>A0A8X6IZ31_NEPPI</name>
<keyword evidence="7" id="KW-0276">Fatty acid metabolism</keyword>
<evidence type="ECO:0000256" key="2">
    <source>
        <dbReference type="ARBA" id="ARBA00012873"/>
    </source>
</evidence>
<dbReference type="InterPro" id="IPR050091">
    <property type="entry name" value="PKS_NRPS_Biosynth_Enz"/>
</dbReference>
<dbReference type="InterPro" id="IPR001031">
    <property type="entry name" value="Thioesterase"/>
</dbReference>
<evidence type="ECO:0000313" key="15">
    <source>
        <dbReference type="EMBL" id="GFS66889.1"/>
    </source>
</evidence>
<evidence type="ECO:0000256" key="6">
    <source>
        <dbReference type="ARBA" id="ARBA00022553"/>
    </source>
</evidence>
<keyword evidence="9" id="KW-0560">Oxidoreductase</keyword>
<evidence type="ECO:0000256" key="10">
    <source>
        <dbReference type="ARBA" id="ARBA00023098"/>
    </source>
</evidence>
<evidence type="ECO:0000256" key="4">
    <source>
        <dbReference type="ARBA" id="ARBA00022450"/>
    </source>
</evidence>
<dbReference type="InterPro" id="IPR009081">
    <property type="entry name" value="PP-bd_ACP"/>
</dbReference>
<dbReference type="InterPro" id="IPR013968">
    <property type="entry name" value="PKS_KR"/>
</dbReference>
<dbReference type="EC" id="3.1.2.14" evidence="1"/>
<dbReference type="GO" id="GO:0016297">
    <property type="term" value="F:fatty acyl-[ACP] hydrolase activity"/>
    <property type="evidence" value="ECO:0007669"/>
    <property type="project" value="UniProtKB-EC"/>
</dbReference>
<keyword evidence="4" id="KW-0596">Phosphopantetheine</keyword>
<dbReference type="SMART" id="SM00823">
    <property type="entry name" value="PKS_PP"/>
    <property type="match status" value="1"/>
</dbReference>
<dbReference type="SUPFAM" id="SSF51735">
    <property type="entry name" value="NAD(P)-binding Rossmann-fold domains"/>
    <property type="match status" value="1"/>
</dbReference>
<dbReference type="Pfam" id="PF00550">
    <property type="entry name" value="PP-binding"/>
    <property type="match status" value="1"/>
</dbReference>
<keyword evidence="8" id="KW-0521">NADP</keyword>
<dbReference type="GO" id="GO:0016491">
    <property type="term" value="F:oxidoreductase activity"/>
    <property type="evidence" value="ECO:0007669"/>
    <property type="project" value="UniProtKB-KW"/>
</dbReference>
<evidence type="ECO:0000256" key="5">
    <source>
        <dbReference type="ARBA" id="ARBA00022516"/>
    </source>
</evidence>
<keyword evidence="5" id="KW-0444">Lipid biosynthesis</keyword>
<dbReference type="GO" id="GO:0031177">
    <property type="term" value="F:phosphopantetheine binding"/>
    <property type="evidence" value="ECO:0007669"/>
    <property type="project" value="InterPro"/>
</dbReference>
<evidence type="ECO:0000256" key="3">
    <source>
        <dbReference type="ARBA" id="ARBA00018769"/>
    </source>
</evidence>
<evidence type="ECO:0000256" key="11">
    <source>
        <dbReference type="ARBA" id="ARBA00023160"/>
    </source>
</evidence>
<dbReference type="PANTHER" id="PTHR43775:SF7">
    <property type="entry name" value="FATTY ACID SYNTHASE"/>
    <property type="match status" value="1"/>
</dbReference>
<dbReference type="Proteomes" id="UP000887013">
    <property type="component" value="Unassembled WGS sequence"/>
</dbReference>
<evidence type="ECO:0000313" key="16">
    <source>
        <dbReference type="Proteomes" id="UP000887013"/>
    </source>
</evidence>
<organism evidence="15 16">
    <name type="scientific">Nephila pilipes</name>
    <name type="common">Giant wood spider</name>
    <name type="synonym">Nephila maculata</name>
    <dbReference type="NCBI Taxonomy" id="299642"/>
    <lineage>
        <taxon>Eukaryota</taxon>
        <taxon>Metazoa</taxon>
        <taxon>Ecdysozoa</taxon>
        <taxon>Arthropoda</taxon>
        <taxon>Chelicerata</taxon>
        <taxon>Arachnida</taxon>
        <taxon>Araneae</taxon>
        <taxon>Araneomorphae</taxon>
        <taxon>Entelegynae</taxon>
        <taxon>Araneoidea</taxon>
        <taxon>Nephilidae</taxon>
        <taxon>Nephila</taxon>
    </lineage>
</organism>
<dbReference type="Pfam" id="PF08659">
    <property type="entry name" value="KR"/>
    <property type="match status" value="1"/>
</dbReference>
<evidence type="ECO:0000256" key="8">
    <source>
        <dbReference type="ARBA" id="ARBA00022857"/>
    </source>
</evidence>
<keyword evidence="16" id="KW-1185">Reference proteome</keyword>
<gene>
    <name evidence="15" type="primary">FASN</name>
    <name evidence="15" type="ORF">NPIL_60831</name>
</gene>
<dbReference type="InterPro" id="IPR036736">
    <property type="entry name" value="ACP-like_sf"/>
</dbReference>
<evidence type="ECO:0000256" key="9">
    <source>
        <dbReference type="ARBA" id="ARBA00023002"/>
    </source>
</evidence>